<keyword evidence="2" id="KW-1185">Reference proteome</keyword>
<sequence length="59" mass="6814">MSTNNNNNNYIRYRYVVFANLGNETVVRDFSDKFHFSLIQLATNVNRTNPGEAMIVTVE</sequence>
<proteinExistence type="predicted"/>
<comment type="caution">
    <text evidence="1">The sequence shown here is derived from an EMBL/GenBank/DDBJ whole genome shotgun (WGS) entry which is preliminary data.</text>
</comment>
<organism evidence="1 2">
    <name type="scientific">Euroglyphus maynei</name>
    <name type="common">Mayne's house dust mite</name>
    <dbReference type="NCBI Taxonomy" id="6958"/>
    <lineage>
        <taxon>Eukaryota</taxon>
        <taxon>Metazoa</taxon>
        <taxon>Ecdysozoa</taxon>
        <taxon>Arthropoda</taxon>
        <taxon>Chelicerata</taxon>
        <taxon>Arachnida</taxon>
        <taxon>Acari</taxon>
        <taxon>Acariformes</taxon>
        <taxon>Sarcoptiformes</taxon>
        <taxon>Astigmata</taxon>
        <taxon>Psoroptidia</taxon>
        <taxon>Analgoidea</taxon>
        <taxon>Pyroglyphidae</taxon>
        <taxon>Pyroglyphinae</taxon>
        <taxon>Euroglyphus</taxon>
    </lineage>
</organism>
<reference evidence="1 2" key="1">
    <citation type="submission" date="2017-03" db="EMBL/GenBank/DDBJ databases">
        <title>Genome Survey of Euroglyphus maynei.</title>
        <authorList>
            <person name="Arlian L.G."/>
            <person name="Morgan M.S."/>
            <person name="Rider S.D."/>
        </authorList>
    </citation>
    <scope>NUCLEOTIDE SEQUENCE [LARGE SCALE GENOMIC DNA]</scope>
    <source>
        <strain evidence="1">Arlian Lab</strain>
        <tissue evidence="1">Whole body</tissue>
    </source>
</reference>
<evidence type="ECO:0000313" key="2">
    <source>
        <dbReference type="Proteomes" id="UP000194236"/>
    </source>
</evidence>
<dbReference type="EMBL" id="MUJZ01000971">
    <property type="protein sequence ID" value="OTF84057.1"/>
    <property type="molecule type" value="Genomic_DNA"/>
</dbReference>
<dbReference type="AlphaFoldDB" id="A0A1Y3BVG0"/>
<gene>
    <name evidence="1" type="ORF">BLA29_014379</name>
</gene>
<protein>
    <submittedName>
        <fullName evidence="1">Uncharacterized protein</fullName>
    </submittedName>
</protein>
<name>A0A1Y3BVG0_EURMA</name>
<accession>A0A1Y3BVG0</accession>
<dbReference type="OrthoDB" id="1740265at2759"/>
<dbReference type="Proteomes" id="UP000194236">
    <property type="component" value="Unassembled WGS sequence"/>
</dbReference>
<evidence type="ECO:0000313" key="1">
    <source>
        <dbReference type="EMBL" id="OTF84057.1"/>
    </source>
</evidence>